<evidence type="ECO:0000256" key="1">
    <source>
        <dbReference type="ARBA" id="ARBA00011025"/>
    </source>
</evidence>
<dbReference type="InterPro" id="IPR024682">
    <property type="entry name" value="Npl4_Ub-like_dom"/>
</dbReference>
<dbReference type="PROSITE" id="PS50053">
    <property type="entry name" value="UBIQUITIN_2"/>
    <property type="match status" value="1"/>
</dbReference>
<dbReference type="CDD" id="cd17055">
    <property type="entry name" value="Ubl_AtNPL4_like"/>
    <property type="match status" value="1"/>
</dbReference>
<proteinExistence type="inferred from homology"/>
<organism evidence="4">
    <name type="scientific">Prymnesium polylepis</name>
    <dbReference type="NCBI Taxonomy" id="72548"/>
    <lineage>
        <taxon>Eukaryota</taxon>
        <taxon>Haptista</taxon>
        <taxon>Haptophyta</taxon>
        <taxon>Prymnesiophyceae</taxon>
        <taxon>Prymnesiales</taxon>
        <taxon>Prymnesiaceae</taxon>
        <taxon>Prymnesium</taxon>
    </lineage>
</organism>
<dbReference type="Gene3D" id="3.10.20.90">
    <property type="entry name" value="Phosphatidylinositol 3-kinase Catalytic Subunit, Chain A, domain 1"/>
    <property type="match status" value="1"/>
</dbReference>
<name>A0A7S4HS18_9EUKA</name>
<feature type="domain" description="MPN" evidence="3">
    <location>
        <begin position="144"/>
        <end position="294"/>
    </location>
</feature>
<dbReference type="PROSITE" id="PS50249">
    <property type="entry name" value="MPN"/>
    <property type="match status" value="1"/>
</dbReference>
<dbReference type="InterPro" id="IPR037518">
    <property type="entry name" value="MPN"/>
</dbReference>
<reference evidence="4" key="1">
    <citation type="submission" date="2021-01" db="EMBL/GenBank/DDBJ databases">
        <authorList>
            <person name="Corre E."/>
            <person name="Pelletier E."/>
            <person name="Niang G."/>
            <person name="Scheremetjew M."/>
            <person name="Finn R."/>
            <person name="Kale V."/>
            <person name="Holt S."/>
            <person name="Cochrane G."/>
            <person name="Meng A."/>
            <person name="Brown T."/>
            <person name="Cohen L."/>
        </authorList>
    </citation>
    <scope>NUCLEOTIDE SEQUENCE</scope>
    <source>
        <strain evidence="4">UIO037</strain>
    </source>
</reference>
<dbReference type="GO" id="GO:0031625">
    <property type="term" value="F:ubiquitin protein ligase binding"/>
    <property type="evidence" value="ECO:0007669"/>
    <property type="project" value="TreeGrafter"/>
</dbReference>
<dbReference type="InterPro" id="IPR016563">
    <property type="entry name" value="Npl4"/>
</dbReference>
<sequence>MLIRVRTKDGTERLDIDNGATLADLRKLIASKLSVPLEQQLLSRSVQAGPVPRKDAPFSASEDAQPLRSLGLMNGDIIFLDYQMERENQAVSKAYDKDPFVNLVKEGELRSQGKSQWTLTNFLDYRSSKEFVLQAPPEPHSKFVRVDPRATQAVINYCLMTGFACKRVGYLYGQWVAEEAGGGVAVHAIYEPKQECTSDEIVLVDDAEGDEKVAKVAAMLGLVRVGVIICHPAREYVFSVNEIILASKMHRAAVAADPDKGKHFVTMKARPVLDTEEGIEGVATVEAYQMTDQSVALCEVDAFYESKNDPRVAKTQADCCFVVEKKEQRKATMEHFIARVFDIAQPFESFLGASFPIENRPTDPQTPHRMADYLRARRGKEPFLKTVADLHFLLMLANMFDMNTDMPVLCSHIVEQKADELDGFQMMINCYAGLDD</sequence>
<accession>A0A7S4HS18</accession>
<evidence type="ECO:0000259" key="3">
    <source>
        <dbReference type="PROSITE" id="PS50249"/>
    </source>
</evidence>
<comment type="similarity">
    <text evidence="1">Belongs to the NPL4 family.</text>
</comment>
<evidence type="ECO:0008006" key="5">
    <source>
        <dbReference type="Google" id="ProtNLM"/>
    </source>
</evidence>
<gene>
    <name evidence="4" type="ORF">CPOL0286_LOCUS5698</name>
</gene>
<dbReference type="PANTHER" id="PTHR12710:SF0">
    <property type="entry name" value="NUCLEAR PROTEIN LOCALIZATION PROTEIN 4 HOMOLOG"/>
    <property type="match status" value="1"/>
</dbReference>
<evidence type="ECO:0000313" key="4">
    <source>
        <dbReference type="EMBL" id="CAE2207340.1"/>
    </source>
</evidence>
<dbReference type="GO" id="GO:0006511">
    <property type="term" value="P:ubiquitin-dependent protein catabolic process"/>
    <property type="evidence" value="ECO:0007669"/>
    <property type="project" value="InterPro"/>
</dbReference>
<feature type="domain" description="Ubiquitin-like" evidence="2">
    <location>
        <begin position="1"/>
        <end position="80"/>
    </location>
</feature>
<dbReference type="GO" id="GO:0005634">
    <property type="term" value="C:nucleus"/>
    <property type="evidence" value="ECO:0007669"/>
    <property type="project" value="TreeGrafter"/>
</dbReference>
<dbReference type="AlphaFoldDB" id="A0A7S4HS18"/>
<dbReference type="InterPro" id="IPR029071">
    <property type="entry name" value="Ubiquitin-like_domsf"/>
</dbReference>
<dbReference type="GO" id="GO:0043130">
    <property type="term" value="F:ubiquitin binding"/>
    <property type="evidence" value="ECO:0007669"/>
    <property type="project" value="TreeGrafter"/>
</dbReference>
<dbReference type="InterPro" id="IPR007717">
    <property type="entry name" value="NPL4_C"/>
</dbReference>
<dbReference type="SUPFAM" id="SSF54236">
    <property type="entry name" value="Ubiquitin-like"/>
    <property type="match status" value="1"/>
</dbReference>
<evidence type="ECO:0000259" key="2">
    <source>
        <dbReference type="PROSITE" id="PS50053"/>
    </source>
</evidence>
<dbReference type="EMBL" id="HBKO01012780">
    <property type="protein sequence ID" value="CAE2207340.1"/>
    <property type="molecule type" value="Transcribed_RNA"/>
</dbReference>
<dbReference type="Pfam" id="PF11543">
    <property type="entry name" value="UN_NPL4"/>
    <property type="match status" value="1"/>
</dbReference>
<protein>
    <recommendedName>
        <fullName evidence="5">Nuclear pore localisation protein NPL4 C-terminal domain-containing protein</fullName>
    </recommendedName>
</protein>
<dbReference type="Pfam" id="PF05021">
    <property type="entry name" value="NPL4"/>
    <property type="match status" value="1"/>
</dbReference>
<dbReference type="InterPro" id="IPR000626">
    <property type="entry name" value="Ubiquitin-like_dom"/>
</dbReference>
<dbReference type="PANTHER" id="PTHR12710">
    <property type="entry name" value="NUCLEAR PROTEIN LOCALIZATION 4"/>
    <property type="match status" value="1"/>
</dbReference>